<keyword evidence="2" id="KW-0521">NADP</keyword>
<dbReference type="InterPro" id="IPR018170">
    <property type="entry name" value="Aldo/ket_reductase_CS"/>
</dbReference>
<accession>A0AA38LQZ1</accession>
<evidence type="ECO:0000256" key="2">
    <source>
        <dbReference type="ARBA" id="ARBA00022857"/>
    </source>
</evidence>
<evidence type="ECO:0000256" key="1">
    <source>
        <dbReference type="ARBA" id="ARBA00007905"/>
    </source>
</evidence>
<dbReference type="InterPro" id="IPR023210">
    <property type="entry name" value="NADP_OxRdtase_dom"/>
</dbReference>
<sequence>MTTKMLNDGTVIPLLAYGTATVHNNTDPTPSILLALQKGFRHVETARVYGNESFIKSAIEQWEGGGREDVFIQSNWGETSAVGYEHDPERSLMETLTLLGTEYLDMYLIHGPNLMYPLTLVEAWQKMEDFHARGLVRSIGLSNFPAEEIEELSRVWKVKPSVNQVEYHPYCYRLPRMQSMLALCHSHDIAVQPFTCLAPLTRWPGGPAEVAAREVAEKKGAGVSAAQVLLVWARQMTGGPLLTTCKKEHQYEEIFDSLSLSLSPAEMELISAAGRSAPQKRRYALKVWGDAASTGYVR</sequence>
<feature type="binding site" evidence="5">
    <location>
        <position position="110"/>
    </location>
    <ligand>
        <name>substrate</name>
    </ligand>
</feature>
<keyword evidence="3" id="KW-0560">Oxidoreductase</keyword>
<dbReference type="Gene3D" id="3.20.20.100">
    <property type="entry name" value="NADP-dependent oxidoreductase domain"/>
    <property type="match status" value="1"/>
</dbReference>
<evidence type="ECO:0000313" key="7">
    <source>
        <dbReference type="EMBL" id="KAI9632188.1"/>
    </source>
</evidence>
<comment type="caution">
    <text evidence="7">The sequence shown here is derived from an EMBL/GenBank/DDBJ whole genome shotgun (WGS) entry which is preliminary data.</text>
</comment>
<dbReference type="PANTHER" id="PTHR43827:SF3">
    <property type="entry name" value="NADP-DEPENDENT OXIDOREDUCTASE DOMAIN-CONTAINING PROTEIN"/>
    <property type="match status" value="1"/>
</dbReference>
<dbReference type="PRINTS" id="PR00069">
    <property type="entry name" value="ALDKETRDTASE"/>
</dbReference>
<proteinExistence type="inferred from homology"/>
<dbReference type="EMBL" id="JAKWFO010000014">
    <property type="protein sequence ID" value="KAI9632188.1"/>
    <property type="molecule type" value="Genomic_DNA"/>
</dbReference>
<gene>
    <name evidence="7" type="ORF">MKK02DRAFT_40487</name>
</gene>
<dbReference type="PANTHER" id="PTHR43827">
    <property type="entry name" value="2,5-DIKETO-D-GLUCONIC ACID REDUCTASE"/>
    <property type="match status" value="1"/>
</dbReference>
<dbReference type="RefSeq" id="XP_052941965.1">
    <property type="nucleotide sequence ID" value="XM_053091117.1"/>
</dbReference>
<dbReference type="PROSITE" id="PS00062">
    <property type="entry name" value="ALDOKETO_REDUCTASE_2"/>
    <property type="match status" value="1"/>
</dbReference>
<comment type="similarity">
    <text evidence="1">Belongs to the aldo/keto reductase family.</text>
</comment>
<evidence type="ECO:0000256" key="5">
    <source>
        <dbReference type="PIRSR" id="PIRSR000097-2"/>
    </source>
</evidence>
<protein>
    <submittedName>
        <fullName evidence="7">NADP-dependent oxidoreductase domain-containing protein</fullName>
    </submittedName>
</protein>
<dbReference type="Pfam" id="PF00248">
    <property type="entry name" value="Aldo_ket_red"/>
    <property type="match status" value="1"/>
</dbReference>
<keyword evidence="8" id="KW-1185">Reference proteome</keyword>
<dbReference type="SUPFAM" id="SSF51430">
    <property type="entry name" value="NAD(P)-linked oxidoreductase"/>
    <property type="match status" value="1"/>
</dbReference>
<feature type="active site" description="Proton donor" evidence="4">
    <location>
        <position position="49"/>
    </location>
</feature>
<feature type="domain" description="NADP-dependent oxidoreductase" evidence="6">
    <location>
        <begin position="32"/>
        <end position="273"/>
    </location>
</feature>
<dbReference type="PIRSF" id="PIRSF000097">
    <property type="entry name" value="AKR"/>
    <property type="match status" value="1"/>
</dbReference>
<name>A0AA38LQZ1_9TREE</name>
<organism evidence="7 8">
    <name type="scientific">Dioszegia hungarica</name>
    <dbReference type="NCBI Taxonomy" id="4972"/>
    <lineage>
        <taxon>Eukaryota</taxon>
        <taxon>Fungi</taxon>
        <taxon>Dikarya</taxon>
        <taxon>Basidiomycota</taxon>
        <taxon>Agaricomycotina</taxon>
        <taxon>Tremellomycetes</taxon>
        <taxon>Tremellales</taxon>
        <taxon>Bulleribasidiaceae</taxon>
        <taxon>Dioszegia</taxon>
    </lineage>
</organism>
<dbReference type="Proteomes" id="UP001164286">
    <property type="component" value="Unassembled WGS sequence"/>
</dbReference>
<dbReference type="GeneID" id="77730322"/>
<evidence type="ECO:0000259" key="6">
    <source>
        <dbReference type="Pfam" id="PF00248"/>
    </source>
</evidence>
<dbReference type="AlphaFoldDB" id="A0AA38LQZ1"/>
<reference evidence="7" key="1">
    <citation type="journal article" date="2022" name="G3 (Bethesda)">
        <title>High quality genome of the basidiomycete yeast Dioszegia hungarica PDD-24b-2 isolated from cloud water.</title>
        <authorList>
            <person name="Jarrige D."/>
            <person name="Haridas S."/>
            <person name="Bleykasten-Grosshans C."/>
            <person name="Joly M."/>
            <person name="Nadalig T."/>
            <person name="Sancelme M."/>
            <person name="Vuilleumier S."/>
            <person name="Grigoriev I.V."/>
            <person name="Amato P."/>
            <person name="Bringel F."/>
        </authorList>
    </citation>
    <scope>NUCLEOTIDE SEQUENCE</scope>
    <source>
        <strain evidence="7">PDD-24b-2</strain>
    </source>
</reference>
<evidence type="ECO:0000313" key="8">
    <source>
        <dbReference type="Proteomes" id="UP001164286"/>
    </source>
</evidence>
<evidence type="ECO:0000256" key="3">
    <source>
        <dbReference type="ARBA" id="ARBA00023002"/>
    </source>
</evidence>
<dbReference type="GO" id="GO:0016616">
    <property type="term" value="F:oxidoreductase activity, acting on the CH-OH group of donors, NAD or NADP as acceptor"/>
    <property type="evidence" value="ECO:0007669"/>
    <property type="project" value="UniProtKB-ARBA"/>
</dbReference>
<evidence type="ECO:0000256" key="4">
    <source>
        <dbReference type="PIRSR" id="PIRSR000097-1"/>
    </source>
</evidence>
<dbReference type="InterPro" id="IPR020471">
    <property type="entry name" value="AKR"/>
</dbReference>
<dbReference type="InterPro" id="IPR036812">
    <property type="entry name" value="NAD(P)_OxRdtase_dom_sf"/>
</dbReference>